<feature type="transmembrane region" description="Helical" evidence="1">
    <location>
        <begin position="231"/>
        <end position="259"/>
    </location>
</feature>
<dbReference type="Pfam" id="PF20152">
    <property type="entry name" value="DUF6534"/>
    <property type="match status" value="1"/>
</dbReference>
<organism evidence="3 4">
    <name type="scientific">Papiliotrema laurentii</name>
    <name type="common">Cryptococcus laurentii</name>
    <dbReference type="NCBI Taxonomy" id="5418"/>
    <lineage>
        <taxon>Eukaryota</taxon>
        <taxon>Fungi</taxon>
        <taxon>Dikarya</taxon>
        <taxon>Basidiomycota</taxon>
        <taxon>Agaricomycotina</taxon>
        <taxon>Tremellomycetes</taxon>
        <taxon>Tremellales</taxon>
        <taxon>Rhynchogastremaceae</taxon>
        <taxon>Papiliotrema</taxon>
    </lineage>
</organism>
<feature type="transmembrane region" description="Helical" evidence="1">
    <location>
        <begin position="198"/>
        <end position="219"/>
    </location>
</feature>
<comment type="caution">
    <text evidence="3">The sequence shown here is derived from an EMBL/GenBank/DDBJ whole genome shotgun (WGS) entry which is preliminary data.</text>
</comment>
<evidence type="ECO:0000256" key="1">
    <source>
        <dbReference type="SAM" id="Phobius"/>
    </source>
</evidence>
<evidence type="ECO:0000313" key="3">
    <source>
        <dbReference type="EMBL" id="KAK1924025.1"/>
    </source>
</evidence>
<keyword evidence="1" id="KW-1133">Transmembrane helix</keyword>
<keyword evidence="1" id="KW-0472">Membrane</keyword>
<evidence type="ECO:0000313" key="4">
    <source>
        <dbReference type="Proteomes" id="UP001182556"/>
    </source>
</evidence>
<feature type="transmembrane region" description="Helical" evidence="1">
    <location>
        <begin position="85"/>
        <end position="111"/>
    </location>
</feature>
<sequence length="375" mass="41327">MSTVYRIKPLQQSEVTGLNGSAVHSDPSPPTIEGMARGIMAPDPGATIAPILMGLSVGALMSGVIVSQVVRWIPSCRKDKPHIQSLIWASILGIIATECLTWAWCLHLFVFSRTYAEFLSWRWSTWFGLINMLTLLAIRAFFAERAYKISGRSKVLLGCIVIAMMASFMGGIGMTAVHANAGPLEPLTRSGEEVFKRLCPIGCILADGLITLSIGYHLWKQKTGWERTDNLLKNLIVATVEAQVPGLCVAITYFSLAIIDWDHPFAVLFLLMIYSKPYMIGTMAVVNKRHRDVRERSAEVFMSDFNKLPSSLGSARHAQETVCMPSENDSHVKLSQSNYPPTQEIFNGKNSPVGWDKRANGTVDRVDLVGPGTEL</sequence>
<accession>A0AAD9FLT1</accession>
<feature type="transmembrane region" description="Helical" evidence="1">
    <location>
        <begin position="155"/>
        <end position="178"/>
    </location>
</feature>
<reference evidence="3" key="1">
    <citation type="submission" date="2023-02" db="EMBL/GenBank/DDBJ databases">
        <title>Identification and recombinant expression of a fungal hydrolase from Papiliotrema laurentii that hydrolyzes apple cutin and clears colloidal polyester polyurethane.</title>
        <authorList>
            <consortium name="DOE Joint Genome Institute"/>
            <person name="Roman V.A."/>
            <person name="Bojanowski C."/>
            <person name="Crable B.R."/>
            <person name="Wagner D.N."/>
            <person name="Hung C.S."/>
            <person name="Nadeau L.J."/>
            <person name="Schratz L."/>
            <person name="Haridas S."/>
            <person name="Pangilinan J."/>
            <person name="Lipzen A."/>
            <person name="Na H."/>
            <person name="Yan M."/>
            <person name="Ng V."/>
            <person name="Grigoriev I.V."/>
            <person name="Spatafora J.W."/>
            <person name="Barlow D."/>
            <person name="Biffinger J."/>
            <person name="Kelley-Loughnane N."/>
            <person name="Varaljay V.A."/>
            <person name="Crookes-Goodson W.J."/>
        </authorList>
    </citation>
    <scope>NUCLEOTIDE SEQUENCE</scope>
    <source>
        <strain evidence="3">5307AH</strain>
    </source>
</reference>
<dbReference type="PANTHER" id="PTHR40465:SF1">
    <property type="entry name" value="DUF6534 DOMAIN-CONTAINING PROTEIN"/>
    <property type="match status" value="1"/>
</dbReference>
<keyword evidence="1" id="KW-0812">Transmembrane</keyword>
<evidence type="ECO:0000259" key="2">
    <source>
        <dbReference type="Pfam" id="PF20152"/>
    </source>
</evidence>
<protein>
    <recommendedName>
        <fullName evidence="2">DUF6534 domain-containing protein</fullName>
    </recommendedName>
</protein>
<name>A0AAD9FLT1_PAPLA</name>
<dbReference type="AlphaFoldDB" id="A0AAD9FLT1"/>
<feature type="transmembrane region" description="Helical" evidence="1">
    <location>
        <begin position="123"/>
        <end position="143"/>
    </location>
</feature>
<proteinExistence type="predicted"/>
<keyword evidence="4" id="KW-1185">Reference proteome</keyword>
<dbReference type="InterPro" id="IPR045339">
    <property type="entry name" value="DUF6534"/>
</dbReference>
<dbReference type="Proteomes" id="UP001182556">
    <property type="component" value="Unassembled WGS sequence"/>
</dbReference>
<feature type="transmembrane region" description="Helical" evidence="1">
    <location>
        <begin position="48"/>
        <end position="73"/>
    </location>
</feature>
<gene>
    <name evidence="3" type="ORF">DB88DRAFT_540109</name>
</gene>
<feature type="transmembrane region" description="Helical" evidence="1">
    <location>
        <begin position="265"/>
        <end position="286"/>
    </location>
</feature>
<dbReference type="EMBL" id="JAODAN010000005">
    <property type="protein sequence ID" value="KAK1924025.1"/>
    <property type="molecule type" value="Genomic_DNA"/>
</dbReference>
<feature type="domain" description="DUF6534" evidence="2">
    <location>
        <begin position="204"/>
        <end position="291"/>
    </location>
</feature>
<dbReference type="PANTHER" id="PTHR40465">
    <property type="entry name" value="CHROMOSOME 1, WHOLE GENOME SHOTGUN SEQUENCE"/>
    <property type="match status" value="1"/>
</dbReference>